<dbReference type="SUPFAM" id="SSF58038">
    <property type="entry name" value="SNARE fusion complex"/>
    <property type="match status" value="1"/>
</dbReference>
<dbReference type="InterPro" id="IPR016444">
    <property type="entry name" value="Synaptobrevin/VAMP"/>
</dbReference>
<protein>
    <recommendedName>
        <fullName evidence="4">V-SNARE coiled-coil homology domain-containing protein</fullName>
    </recommendedName>
</protein>
<dbReference type="Gene3D" id="1.20.5.110">
    <property type="match status" value="1"/>
</dbReference>
<accession>A0A813USC8</accession>
<sequence length="125" mass="14083">MPANIHSKNRYTAMTSNPGYQSNSSSVRYTPSSKIQQLQGQVDDVTEVMKNNLRLELERGGKLDDLEAKSDILNEGSRQFAIRSQKLKRTYWCKNVKMWILVGVIVTVIIVIIIVAAVLSTKKKS</sequence>
<gene>
    <name evidence="5" type="ORF">EDS130_LOCUS6490</name>
</gene>
<dbReference type="InterPro" id="IPR042855">
    <property type="entry name" value="V_SNARE_CC"/>
</dbReference>
<dbReference type="PIRSF" id="PIRSF005409">
    <property type="entry name" value="Synaptobrevin_euk"/>
    <property type="match status" value="1"/>
</dbReference>
<dbReference type="GO" id="GO:0016020">
    <property type="term" value="C:membrane"/>
    <property type="evidence" value="ECO:0007669"/>
    <property type="project" value="InterPro"/>
</dbReference>
<keyword evidence="3" id="KW-0812">Transmembrane</keyword>
<comment type="caution">
    <text evidence="5">The sequence shown here is derived from an EMBL/GenBank/DDBJ whole genome shotgun (WGS) entry which is preliminary data.</text>
</comment>
<proteinExistence type="predicted"/>
<keyword evidence="3" id="KW-1133">Transmembrane helix</keyword>
<evidence type="ECO:0000313" key="6">
    <source>
        <dbReference type="Proteomes" id="UP000663852"/>
    </source>
</evidence>
<dbReference type="Proteomes" id="UP000663852">
    <property type="component" value="Unassembled WGS sequence"/>
</dbReference>
<evidence type="ECO:0000256" key="1">
    <source>
        <dbReference type="PROSITE-ProRule" id="PRU00290"/>
    </source>
</evidence>
<evidence type="ECO:0000256" key="3">
    <source>
        <dbReference type="SAM" id="Phobius"/>
    </source>
</evidence>
<name>A0A813USC8_ADIRI</name>
<dbReference type="EMBL" id="CAJNOJ010000019">
    <property type="protein sequence ID" value="CAF0834103.1"/>
    <property type="molecule type" value="Genomic_DNA"/>
</dbReference>
<dbReference type="AlphaFoldDB" id="A0A813USC8"/>
<dbReference type="PRINTS" id="PR00219">
    <property type="entry name" value="SYNAPTOBREVN"/>
</dbReference>
<dbReference type="PANTHER" id="PTHR45701">
    <property type="entry name" value="SYNAPTOBREVIN FAMILY MEMBER"/>
    <property type="match status" value="1"/>
</dbReference>
<dbReference type="Pfam" id="PF00957">
    <property type="entry name" value="Synaptobrevin"/>
    <property type="match status" value="1"/>
</dbReference>
<evidence type="ECO:0000313" key="5">
    <source>
        <dbReference type="EMBL" id="CAF0834103.1"/>
    </source>
</evidence>
<keyword evidence="3" id="KW-0472">Membrane</keyword>
<evidence type="ECO:0000259" key="4">
    <source>
        <dbReference type="PROSITE" id="PS50892"/>
    </source>
</evidence>
<feature type="domain" description="V-SNARE coiled-coil homology" evidence="4">
    <location>
        <begin position="34"/>
        <end position="94"/>
    </location>
</feature>
<reference evidence="5" key="1">
    <citation type="submission" date="2021-02" db="EMBL/GenBank/DDBJ databases">
        <authorList>
            <person name="Nowell W R."/>
        </authorList>
    </citation>
    <scope>NUCLEOTIDE SEQUENCE</scope>
</reference>
<organism evidence="5 6">
    <name type="scientific">Adineta ricciae</name>
    <name type="common">Rotifer</name>
    <dbReference type="NCBI Taxonomy" id="249248"/>
    <lineage>
        <taxon>Eukaryota</taxon>
        <taxon>Metazoa</taxon>
        <taxon>Spiralia</taxon>
        <taxon>Gnathifera</taxon>
        <taxon>Rotifera</taxon>
        <taxon>Eurotatoria</taxon>
        <taxon>Bdelloidea</taxon>
        <taxon>Adinetida</taxon>
        <taxon>Adinetidae</taxon>
        <taxon>Adineta</taxon>
    </lineage>
</organism>
<dbReference type="InterPro" id="IPR001388">
    <property type="entry name" value="Synaptobrevin-like"/>
</dbReference>
<dbReference type="PROSITE" id="PS50892">
    <property type="entry name" value="V_SNARE"/>
    <property type="match status" value="1"/>
</dbReference>
<dbReference type="OrthoDB" id="10042941at2759"/>
<evidence type="ECO:0000256" key="2">
    <source>
        <dbReference type="SAM" id="MobiDB-lite"/>
    </source>
</evidence>
<feature type="region of interest" description="Disordered" evidence="2">
    <location>
        <begin position="1"/>
        <end position="28"/>
    </location>
</feature>
<keyword evidence="1" id="KW-0175">Coiled coil</keyword>
<feature type="compositionally biased region" description="Polar residues" evidence="2">
    <location>
        <begin position="10"/>
        <end position="28"/>
    </location>
</feature>
<dbReference type="GO" id="GO:0016192">
    <property type="term" value="P:vesicle-mediated transport"/>
    <property type="evidence" value="ECO:0007669"/>
    <property type="project" value="InterPro"/>
</dbReference>
<feature type="transmembrane region" description="Helical" evidence="3">
    <location>
        <begin position="98"/>
        <end position="119"/>
    </location>
</feature>